<dbReference type="RefSeq" id="WP_282197923.1">
    <property type="nucleotide sequence ID" value="NZ_BOQE01000001.1"/>
</dbReference>
<gene>
    <name evidence="1" type="ORF">DNHGIG_02030</name>
</gene>
<evidence type="ECO:0000313" key="1">
    <source>
        <dbReference type="EMBL" id="GIM44654.1"/>
    </source>
</evidence>
<dbReference type="EMBL" id="BOQE01000001">
    <property type="protein sequence ID" value="GIM44654.1"/>
    <property type="molecule type" value="Genomic_DNA"/>
</dbReference>
<protein>
    <submittedName>
        <fullName evidence="1">Uncharacterized protein</fullName>
    </submittedName>
</protein>
<evidence type="ECO:0000313" key="2">
    <source>
        <dbReference type="Proteomes" id="UP001057291"/>
    </source>
</evidence>
<sequence length="60" mass="6981">MHADEDMCFFDSRGKEEAEDMVVDYLMGEKELEKLIHHFAYTADDVPDGHSHRRNGNDPQ</sequence>
<name>A0AAV4L9Z5_9BACL</name>
<dbReference type="AlphaFoldDB" id="A0AAV4L9Z5"/>
<accession>A0AAV4L9Z5</accession>
<proteinExistence type="predicted"/>
<dbReference type="Proteomes" id="UP001057291">
    <property type="component" value="Unassembled WGS sequence"/>
</dbReference>
<reference evidence="1" key="1">
    <citation type="journal article" date="2023" name="Int. J. Syst. Evol. Microbiol.">
        <title>Collibacillus ludicampi gen. nov., sp. nov., a new soil bacterium of the family Alicyclobacillaceae.</title>
        <authorList>
            <person name="Jojima T."/>
            <person name="Ioku Y."/>
            <person name="Fukuta Y."/>
            <person name="Shirasaka N."/>
            <person name="Matsumura Y."/>
            <person name="Mori M."/>
        </authorList>
    </citation>
    <scope>NUCLEOTIDE SEQUENCE</scope>
    <source>
        <strain evidence="1">TP075</strain>
    </source>
</reference>
<keyword evidence="2" id="KW-1185">Reference proteome</keyword>
<comment type="caution">
    <text evidence="1">The sequence shown here is derived from an EMBL/GenBank/DDBJ whole genome shotgun (WGS) entry which is preliminary data.</text>
</comment>
<organism evidence="1 2">
    <name type="scientific">Collibacillus ludicampi</name>
    <dbReference type="NCBI Taxonomy" id="2771369"/>
    <lineage>
        <taxon>Bacteria</taxon>
        <taxon>Bacillati</taxon>
        <taxon>Bacillota</taxon>
        <taxon>Bacilli</taxon>
        <taxon>Bacillales</taxon>
        <taxon>Alicyclobacillaceae</taxon>
        <taxon>Collibacillus</taxon>
    </lineage>
</organism>